<name>A0ABQ1N0Y8_9BURK</name>
<evidence type="ECO:0000313" key="3">
    <source>
        <dbReference type="Proteomes" id="UP000602004"/>
    </source>
</evidence>
<gene>
    <name evidence="2" type="ORF">GCM10011400_40330</name>
</gene>
<accession>A0ABQ1N0Y8</accession>
<feature type="domain" description="O-methyltransferase dimerisation" evidence="1">
    <location>
        <begin position="12"/>
        <end position="72"/>
    </location>
</feature>
<dbReference type="Proteomes" id="UP000602004">
    <property type="component" value="Unassembled WGS sequence"/>
</dbReference>
<protein>
    <recommendedName>
        <fullName evidence="1">O-methyltransferase dimerisation domain-containing protein</fullName>
    </recommendedName>
</protein>
<dbReference type="SUPFAM" id="SSF46785">
    <property type="entry name" value="Winged helix' DNA-binding domain"/>
    <property type="match status" value="1"/>
</dbReference>
<dbReference type="Pfam" id="PF08100">
    <property type="entry name" value="Dimerisation"/>
    <property type="match status" value="1"/>
</dbReference>
<evidence type="ECO:0000259" key="1">
    <source>
        <dbReference type="Pfam" id="PF08100"/>
    </source>
</evidence>
<keyword evidence="3" id="KW-1185">Reference proteome</keyword>
<proteinExistence type="predicted"/>
<reference evidence="3" key="1">
    <citation type="journal article" date="2019" name="Int. J. Syst. Evol. Microbiol.">
        <title>The Global Catalogue of Microorganisms (GCM) 10K type strain sequencing project: providing services to taxonomists for standard genome sequencing and annotation.</title>
        <authorList>
            <consortium name="The Broad Institute Genomics Platform"/>
            <consortium name="The Broad Institute Genome Sequencing Center for Infectious Disease"/>
            <person name="Wu L."/>
            <person name="Ma J."/>
        </authorList>
    </citation>
    <scope>NUCLEOTIDE SEQUENCE [LARGE SCALE GENOMIC DNA]</scope>
    <source>
        <strain evidence="3">CGMCC 1.15103</strain>
    </source>
</reference>
<dbReference type="Gene3D" id="1.10.10.10">
    <property type="entry name" value="Winged helix-like DNA-binding domain superfamily/Winged helix DNA-binding domain"/>
    <property type="match status" value="1"/>
</dbReference>
<organism evidence="2 3">
    <name type="scientific">Paraburkholderia caffeinilytica</name>
    <dbReference type="NCBI Taxonomy" id="1761016"/>
    <lineage>
        <taxon>Bacteria</taxon>
        <taxon>Pseudomonadati</taxon>
        <taxon>Pseudomonadota</taxon>
        <taxon>Betaproteobacteria</taxon>
        <taxon>Burkholderiales</taxon>
        <taxon>Burkholderiaceae</taxon>
        <taxon>Paraburkholderia</taxon>
    </lineage>
</organism>
<comment type="caution">
    <text evidence="2">The sequence shown here is derived from an EMBL/GenBank/DDBJ whole genome shotgun (WGS) entry which is preliminary data.</text>
</comment>
<dbReference type="InterPro" id="IPR036390">
    <property type="entry name" value="WH_DNA-bd_sf"/>
</dbReference>
<dbReference type="EMBL" id="BMHL01000006">
    <property type="protein sequence ID" value="GGC48886.1"/>
    <property type="molecule type" value="Genomic_DNA"/>
</dbReference>
<dbReference type="RefSeq" id="WP_229758241.1">
    <property type="nucleotide sequence ID" value="NZ_BMHL01000006.1"/>
</dbReference>
<dbReference type="InterPro" id="IPR012967">
    <property type="entry name" value="COMT_dimerisation"/>
</dbReference>
<dbReference type="InterPro" id="IPR036388">
    <property type="entry name" value="WH-like_DNA-bd_sf"/>
</dbReference>
<evidence type="ECO:0000313" key="2">
    <source>
        <dbReference type="EMBL" id="GGC48886.1"/>
    </source>
</evidence>
<sequence length="97" mass="10484">MDDISPQIFIDAVSGYQKTAAVKAAIALDLFTAIENENGELSRITSRVQASERGVRMLCDYLTVHGFLHRGDRLASGTGGREGTCCGGRCRRAPSHE</sequence>